<evidence type="ECO:0000313" key="2">
    <source>
        <dbReference type="EMBL" id="KMO41341.1"/>
    </source>
</evidence>
<protein>
    <submittedName>
        <fullName evidence="2">Uncharacterized protein</fullName>
    </submittedName>
</protein>
<dbReference type="EMBL" id="LABZ01000083">
    <property type="protein sequence ID" value="KMO41341.1"/>
    <property type="molecule type" value="Genomic_DNA"/>
</dbReference>
<accession>A0A0J6VQ40</accession>
<comment type="caution">
    <text evidence="2">The sequence shown here is derived from an EMBL/GenBank/DDBJ whole genome shotgun (WGS) entry which is preliminary data.</text>
</comment>
<evidence type="ECO:0000256" key="1">
    <source>
        <dbReference type="SAM" id="SignalP"/>
    </source>
</evidence>
<sequence length="136" mass="14204">MPGRSAALAIGAFVVGLGASAAGAAVADYQGAWVLSGHDCQDVYASAGKKASFKKPLDMFAPAFIISGNRLTTPAATCRIRSVRPGGDRELLHLDCANAVAANDVRVLLAASPPDGLKRYYGEHDPTGVDYRRCAR</sequence>
<keyword evidence="3" id="KW-1185">Reference proteome</keyword>
<proteinExistence type="predicted"/>
<dbReference type="AlphaFoldDB" id="A0A0J6VQ40"/>
<reference evidence="2 3" key="1">
    <citation type="submission" date="2015-03" db="EMBL/GenBank/DDBJ databases">
        <title>Genome sequencing of Methylobacterium tarhaniae DSM 25844.</title>
        <authorList>
            <person name="Chaudhry V."/>
            <person name="Patil P.B."/>
        </authorList>
    </citation>
    <scope>NUCLEOTIDE SEQUENCE [LARGE SCALE GENOMIC DNA]</scope>
    <source>
        <strain evidence="2 3">DSM 25844</strain>
    </source>
</reference>
<dbReference type="PATRIC" id="fig|1187852.3.peg.6602"/>
<name>A0A0J6VQ40_9HYPH</name>
<dbReference type="OrthoDB" id="8019390at2"/>
<feature type="chain" id="PRO_5005283049" evidence="1">
    <location>
        <begin position="25"/>
        <end position="136"/>
    </location>
</feature>
<feature type="signal peptide" evidence="1">
    <location>
        <begin position="1"/>
        <end position="24"/>
    </location>
</feature>
<gene>
    <name evidence="2" type="ORF">VQ03_12990</name>
</gene>
<keyword evidence="1" id="KW-0732">Signal</keyword>
<organism evidence="2 3">
    <name type="scientific">Methylobacterium tarhaniae</name>
    <dbReference type="NCBI Taxonomy" id="1187852"/>
    <lineage>
        <taxon>Bacteria</taxon>
        <taxon>Pseudomonadati</taxon>
        <taxon>Pseudomonadota</taxon>
        <taxon>Alphaproteobacteria</taxon>
        <taxon>Hyphomicrobiales</taxon>
        <taxon>Methylobacteriaceae</taxon>
        <taxon>Methylobacterium</taxon>
    </lineage>
</organism>
<evidence type="ECO:0000313" key="3">
    <source>
        <dbReference type="Proteomes" id="UP000036449"/>
    </source>
</evidence>
<dbReference type="Proteomes" id="UP000036449">
    <property type="component" value="Unassembled WGS sequence"/>
</dbReference>